<evidence type="ECO:0000259" key="2">
    <source>
        <dbReference type="SMART" id="SM00363"/>
    </source>
</evidence>
<dbReference type="Pfam" id="PF01479">
    <property type="entry name" value="S4"/>
    <property type="match status" value="1"/>
</dbReference>
<dbReference type="SMART" id="SM00363">
    <property type="entry name" value="S4"/>
    <property type="match status" value="1"/>
</dbReference>
<dbReference type="Gene3D" id="3.30.70.330">
    <property type="match status" value="1"/>
</dbReference>
<protein>
    <submittedName>
        <fullName evidence="3">RNA-binding protein</fullName>
    </submittedName>
</protein>
<keyword evidence="1" id="KW-0694">RNA-binding</keyword>
<evidence type="ECO:0000256" key="1">
    <source>
        <dbReference type="PROSITE-ProRule" id="PRU00182"/>
    </source>
</evidence>
<dbReference type="EMBL" id="JBHSDV010000001">
    <property type="protein sequence ID" value="MFC4387330.1"/>
    <property type="molecule type" value="Genomic_DNA"/>
</dbReference>
<dbReference type="RefSeq" id="WP_390197016.1">
    <property type="nucleotide sequence ID" value="NZ_JBHSDV010000001.1"/>
</dbReference>
<keyword evidence="4" id="KW-1185">Reference proteome</keyword>
<accession>A0ABV8VTI0</accession>
<proteinExistence type="predicted"/>
<dbReference type="PANTHER" id="PTHR13633:SF3">
    <property type="entry name" value="MITOCHONDRIAL TRANSCRIPTION RESCUE FACTOR 1"/>
    <property type="match status" value="1"/>
</dbReference>
<name>A0ABV8VTI0_9BACI</name>
<reference evidence="4" key="1">
    <citation type="journal article" date="2019" name="Int. J. Syst. Evol. Microbiol.">
        <title>The Global Catalogue of Microorganisms (GCM) 10K type strain sequencing project: providing services to taxonomists for standard genome sequencing and annotation.</title>
        <authorList>
            <consortium name="The Broad Institute Genomics Platform"/>
            <consortium name="The Broad Institute Genome Sequencing Center for Infectious Disease"/>
            <person name="Wu L."/>
            <person name="Ma J."/>
        </authorList>
    </citation>
    <scope>NUCLEOTIDE SEQUENCE [LARGE SCALE GENOMIC DNA]</scope>
    <source>
        <strain evidence="4">KACC 14058</strain>
    </source>
</reference>
<feature type="domain" description="RNA-binding S4" evidence="2">
    <location>
        <begin position="181"/>
        <end position="240"/>
    </location>
</feature>
<dbReference type="PROSITE" id="PS50889">
    <property type="entry name" value="S4"/>
    <property type="match status" value="1"/>
</dbReference>
<dbReference type="InterPro" id="IPR002942">
    <property type="entry name" value="S4_RNA-bd"/>
</dbReference>
<dbReference type="InterPro" id="IPR040591">
    <property type="entry name" value="RqcP2_RBD"/>
</dbReference>
<dbReference type="Proteomes" id="UP001595880">
    <property type="component" value="Unassembled WGS sequence"/>
</dbReference>
<dbReference type="SUPFAM" id="SSF55174">
    <property type="entry name" value="Alpha-L RNA-binding motif"/>
    <property type="match status" value="1"/>
</dbReference>
<dbReference type="CDD" id="cd00165">
    <property type="entry name" value="S4"/>
    <property type="match status" value="1"/>
</dbReference>
<evidence type="ECO:0000313" key="3">
    <source>
        <dbReference type="EMBL" id="MFC4387330.1"/>
    </source>
</evidence>
<comment type="caution">
    <text evidence="3">The sequence shown here is derived from an EMBL/GenBank/DDBJ whole genome shotgun (WGS) entry which is preliminary data.</text>
</comment>
<dbReference type="Pfam" id="PF17774">
    <property type="entry name" value="YlmH_RBD"/>
    <property type="match status" value="1"/>
</dbReference>
<sequence>MDIYQHFRKEEEPFIDQVISWRSQVTNRYEVKLTDFLHPREQHIFENVIGNDETLQLHFYGLWDNAERKRAVLAQYYEQIEDKDFEVVVLQAKFNEKFIKMEHRDVLGAFLSAGIKRDKLGDLVIQNGVIQILVCKDISTYLMANVTSIKRANLEFTEVSAQHKLTSQNDWSTFHTTCSSLRLDVLIKEMYNISRQLASDSIKKGHVKVNHQLIDQPAYLIEANDMISVRGKGRTRLDSFDGRSKKDKLKITYSKLL</sequence>
<dbReference type="PANTHER" id="PTHR13633">
    <property type="entry name" value="MITOCHONDRIAL TRANSCRIPTION RESCUE FACTOR 1"/>
    <property type="match status" value="1"/>
</dbReference>
<dbReference type="Gene3D" id="3.30.1370.160">
    <property type="match status" value="1"/>
</dbReference>
<dbReference type="InterPro" id="IPR012677">
    <property type="entry name" value="Nucleotide-bd_a/b_plait_sf"/>
</dbReference>
<evidence type="ECO:0000313" key="4">
    <source>
        <dbReference type="Proteomes" id="UP001595880"/>
    </source>
</evidence>
<dbReference type="Gene3D" id="3.10.290.10">
    <property type="entry name" value="RNA-binding S4 domain"/>
    <property type="match status" value="1"/>
</dbReference>
<organism evidence="3 4">
    <name type="scientific">Gracilibacillus marinus</name>
    <dbReference type="NCBI Taxonomy" id="630535"/>
    <lineage>
        <taxon>Bacteria</taxon>
        <taxon>Bacillati</taxon>
        <taxon>Bacillota</taxon>
        <taxon>Bacilli</taxon>
        <taxon>Bacillales</taxon>
        <taxon>Bacillaceae</taxon>
        <taxon>Gracilibacillus</taxon>
    </lineage>
</organism>
<dbReference type="InterPro" id="IPR036986">
    <property type="entry name" value="S4_RNA-bd_sf"/>
</dbReference>
<gene>
    <name evidence="3" type="ORF">ACFOZ1_05840</name>
</gene>